<keyword evidence="2" id="KW-1185">Reference proteome</keyword>
<gene>
    <name evidence="1" type="ORF">FKW44_007125</name>
</gene>
<dbReference type="EMBL" id="CP045893">
    <property type="protein sequence ID" value="QQP54325.1"/>
    <property type="molecule type" value="Genomic_DNA"/>
</dbReference>
<evidence type="ECO:0000313" key="2">
    <source>
        <dbReference type="Proteomes" id="UP000595437"/>
    </source>
</evidence>
<protein>
    <submittedName>
        <fullName evidence="1">Uncharacterized protein</fullName>
    </submittedName>
</protein>
<dbReference type="Proteomes" id="UP000595437">
    <property type="component" value="Chromosome 4"/>
</dbReference>
<accession>A0A7T8KEA8</accession>
<proteinExistence type="predicted"/>
<name>A0A7T8KEA8_CALRO</name>
<organism evidence="1 2">
    <name type="scientific">Caligus rogercresseyi</name>
    <name type="common">Sea louse</name>
    <dbReference type="NCBI Taxonomy" id="217165"/>
    <lineage>
        <taxon>Eukaryota</taxon>
        <taxon>Metazoa</taxon>
        <taxon>Ecdysozoa</taxon>
        <taxon>Arthropoda</taxon>
        <taxon>Crustacea</taxon>
        <taxon>Multicrustacea</taxon>
        <taxon>Hexanauplia</taxon>
        <taxon>Copepoda</taxon>
        <taxon>Siphonostomatoida</taxon>
        <taxon>Caligidae</taxon>
        <taxon>Caligus</taxon>
    </lineage>
</organism>
<dbReference type="AlphaFoldDB" id="A0A7T8KEA8"/>
<reference evidence="2" key="1">
    <citation type="submission" date="2021-01" db="EMBL/GenBank/DDBJ databases">
        <title>Caligus Genome Assembly.</title>
        <authorList>
            <person name="Gallardo-Escarate C."/>
        </authorList>
    </citation>
    <scope>NUCLEOTIDE SEQUENCE [LARGE SCALE GENOMIC DNA]</scope>
</reference>
<evidence type="ECO:0000313" key="1">
    <source>
        <dbReference type="EMBL" id="QQP54325.1"/>
    </source>
</evidence>
<sequence length="54" mass="6103">MKSSNVDVKNLRQLKKSDDAKSFTKPSWLKSCQLMSQMPMGIDIKIKLVLHPSA</sequence>